<dbReference type="RefSeq" id="WP_227177957.1">
    <property type="nucleotide sequence ID" value="NZ_JAJBZT010000001.1"/>
</dbReference>
<dbReference type="EMBL" id="JAJBZT010000001">
    <property type="protein sequence ID" value="MCB6182335.1"/>
    <property type="molecule type" value="Genomic_DNA"/>
</dbReference>
<reference evidence="1" key="1">
    <citation type="submission" date="2021-10" db="EMBL/GenBank/DDBJ databases">
        <title>The complete genome sequence of Leeia sp. TBRC 13508.</title>
        <authorList>
            <person name="Charoenyingcharoen P."/>
            <person name="Yukphan P."/>
        </authorList>
    </citation>
    <scope>NUCLEOTIDE SEQUENCE</scope>
    <source>
        <strain evidence="1">TBRC 13508</strain>
    </source>
</reference>
<evidence type="ECO:0000313" key="2">
    <source>
        <dbReference type="Proteomes" id="UP001165395"/>
    </source>
</evidence>
<gene>
    <name evidence="1" type="ORF">LIN78_02035</name>
</gene>
<dbReference type="InterPro" id="IPR009363">
    <property type="entry name" value="Phage_Mu_Gp16"/>
</dbReference>
<dbReference type="Pfam" id="PF06252">
    <property type="entry name" value="GemA"/>
    <property type="match status" value="1"/>
</dbReference>
<name>A0ABS8D2B9_9NEIS</name>
<evidence type="ECO:0000313" key="1">
    <source>
        <dbReference type="EMBL" id="MCB6182335.1"/>
    </source>
</evidence>
<proteinExistence type="predicted"/>
<dbReference type="Proteomes" id="UP001165395">
    <property type="component" value="Unassembled WGS sequence"/>
</dbReference>
<accession>A0ABS8D2B9</accession>
<sequence length="132" mass="14457">MSVSKTDLAKIHIAKSQLGMSDDVYRDMLQRVAGVRSAKDIPATRLAGVFTELKRLGFKPSSKAGRTVNSVASGNKALMSKINALLADAGRPMAYADAMAKRMFGVDRVEWCGQENLRKIVAALTYDQRRHS</sequence>
<organism evidence="1 2">
    <name type="scientific">Leeia speluncae</name>
    <dbReference type="NCBI Taxonomy" id="2884804"/>
    <lineage>
        <taxon>Bacteria</taxon>
        <taxon>Pseudomonadati</taxon>
        <taxon>Pseudomonadota</taxon>
        <taxon>Betaproteobacteria</taxon>
        <taxon>Neisseriales</taxon>
        <taxon>Leeiaceae</taxon>
        <taxon>Leeia</taxon>
    </lineage>
</organism>
<keyword evidence="2" id="KW-1185">Reference proteome</keyword>
<protein>
    <submittedName>
        <fullName evidence="1">Regulatory protein GemA</fullName>
    </submittedName>
</protein>
<comment type="caution">
    <text evidence="1">The sequence shown here is derived from an EMBL/GenBank/DDBJ whole genome shotgun (WGS) entry which is preliminary data.</text>
</comment>